<gene>
    <name evidence="1" type="ORF">K4H28_05175</name>
</gene>
<reference evidence="1 2" key="1">
    <citation type="submission" date="2021-08" db="EMBL/GenBank/DDBJ databases">
        <title>complete genome sequencing of Deefgea sp. D25.</title>
        <authorList>
            <person name="Bae J.-W."/>
            <person name="Gim D.-H."/>
        </authorList>
    </citation>
    <scope>NUCLEOTIDE SEQUENCE [LARGE SCALE GENOMIC DNA]</scope>
    <source>
        <strain evidence="1 2">D25</strain>
    </source>
</reference>
<dbReference type="RefSeq" id="WP_221007321.1">
    <property type="nucleotide sequence ID" value="NZ_CP081150.1"/>
</dbReference>
<evidence type="ECO:0000313" key="1">
    <source>
        <dbReference type="EMBL" id="QZA78801.1"/>
    </source>
</evidence>
<dbReference type="Pfam" id="PF07793">
    <property type="entry name" value="DUF1631"/>
    <property type="match status" value="1"/>
</dbReference>
<organism evidence="1 2">
    <name type="scientific">Deefgea tanakiae</name>
    <dbReference type="NCBI Taxonomy" id="2865840"/>
    <lineage>
        <taxon>Bacteria</taxon>
        <taxon>Pseudomonadati</taxon>
        <taxon>Pseudomonadota</taxon>
        <taxon>Betaproteobacteria</taxon>
        <taxon>Neisseriales</taxon>
        <taxon>Chitinibacteraceae</taxon>
        <taxon>Deefgea</taxon>
    </lineage>
</organism>
<proteinExistence type="predicted"/>
<dbReference type="Proteomes" id="UP000825679">
    <property type="component" value="Chromosome"/>
</dbReference>
<keyword evidence="2" id="KW-1185">Reference proteome</keyword>
<dbReference type="InterPro" id="IPR012434">
    <property type="entry name" value="DUF1631"/>
</dbReference>
<sequence>MAAIKMDRNDLLIATRTTFLSEFNQRMALVLELVVSQLFSKADRASSMVEQRQFLEARQFVVSHGAVLEQHLVKTIEQLVHRSFQTAYSNFRPSFFDGIGAAGLSLVESASFEEELHIDQITVRFRQEAEEAIRDLNIRIALLFEQDVIKERENPFRTYVISRAFATALEETVEDHALIPVLLGQLTESMCLHIAPIYEALNALLAQHGIAAQLQLKVRKQPDLSQFGQRAEAIPDSELDGGRADSANAIEESLGQASYDGSDFAPDPVSRYANYAASNPSADSTFAQRATRSEDQLLDYVQSIGQSVGQQGGAVSDETQSFDRGLSGVANPNQSAGAQSAGTRGVAKSWLGDVKSAGRSLKHFFSGNSMSKMGAVDAPFGDDVAPHPMRQVSAPLAHSVQNLIQISTPSTEGIWGEDGKIRNLILEQRQQLNEIAANVDESMTIDVVAMLFEFILRDSKVPAEVRAQLGRLQFLVLKIALQDPNLFARKTHPARMLVNRIGSISLGMQQNSDSAERVNAEICRIVGIILIDETEDLHLFTLMLDELDAWVANELAHCEKMASTAAQVLDHAKQRTLHFARITAMISDALSPYTIEPYLYDFLVTTWARAIELAGRENPEKEQRYRLVVPDLIWSLAPKVDREESKLLLGLIPSMVSTLREGVLSLQWTVAQVQGLNSHLVDAHRLAMRAGAGDWVAPPPPLSMIHEEFRDFLLAAYTAEPTEIEEKAPLNPVFVEEAIGALENKLNLIDQIIEAELGLETPAEALKQSTNDSTDFLAQLGNGVAIEININGTAQLAQLSWTKANQNAIVLAVDGHDEPSVLSLRAFRRLFARDRVRFLEESQLFDRAMVELLRSADDLVQRESVAV</sequence>
<accession>A0ABX8Z889</accession>
<name>A0ABX8Z889_9NEIS</name>
<protein>
    <submittedName>
        <fullName evidence="1">DUF1631 domain-containing protein</fullName>
    </submittedName>
</protein>
<dbReference type="EMBL" id="CP081150">
    <property type="protein sequence ID" value="QZA78801.1"/>
    <property type="molecule type" value="Genomic_DNA"/>
</dbReference>
<evidence type="ECO:0000313" key="2">
    <source>
        <dbReference type="Proteomes" id="UP000825679"/>
    </source>
</evidence>